<dbReference type="Proteomes" id="UP000290189">
    <property type="component" value="Unassembled WGS sequence"/>
</dbReference>
<dbReference type="GO" id="GO:0006401">
    <property type="term" value="P:RNA catabolic process"/>
    <property type="evidence" value="ECO:0007669"/>
    <property type="project" value="TreeGrafter"/>
</dbReference>
<proteinExistence type="predicted"/>
<sequence>MDVVVVAHAATGNGDGAAQGQQGDHMSIVTLPHPASGQAAVFLSSGVDLFEVNAVDQTPSSWILQDDVVSCRPTLLMATRIDPLLIALPLLQRGRQHSRSLFVPADQIVSDDDAGSLCALQSHAHCDLSVLCDSGPQGTLRLHDDKVAAWLARKVDRLRPSLPSLVDAVGLVCDYVDAFWHDAVLKRYDLPVDTLLRHGRPAAPASSSADPVTVSGDVDTSKPTAGTRSKVAGKPAKSIGKRSRAAQNLAKVDTSSMRSLRSYFGSR</sequence>
<dbReference type="InterPro" id="IPR040456">
    <property type="entry name" value="RNase_H2_suB"/>
</dbReference>
<accession>A0A0G4IY79</accession>
<dbReference type="OrthoDB" id="29098at2759"/>
<dbReference type="OMA" id="KANTKHI"/>
<evidence type="ECO:0000313" key="6">
    <source>
        <dbReference type="Proteomes" id="UP000290189"/>
    </source>
</evidence>
<dbReference type="EMBL" id="OVEO01000010">
    <property type="protein sequence ID" value="SPQ98983.1"/>
    <property type="molecule type" value="Genomic_DNA"/>
</dbReference>
<protein>
    <recommendedName>
        <fullName evidence="2">Rnh202 triple barrel domain-containing protein</fullName>
    </recommendedName>
</protein>
<evidence type="ECO:0000313" key="4">
    <source>
        <dbReference type="EMBL" id="SPQ98983.1"/>
    </source>
</evidence>
<evidence type="ECO:0000256" key="1">
    <source>
        <dbReference type="SAM" id="MobiDB-lite"/>
    </source>
</evidence>
<feature type="domain" description="Rnh202 triple barrel" evidence="2">
    <location>
        <begin position="25"/>
        <end position="82"/>
    </location>
</feature>
<geneLocation type="mitochondrion" evidence="4"/>
<gene>
    <name evidence="3" type="ORF">PBRA_007911</name>
    <name evidence="4" type="ORF">PLBR_LOCUS6198</name>
</gene>
<keyword evidence="4" id="KW-0496">Mitochondrion</keyword>
<dbReference type="Gene3D" id="2.20.25.530">
    <property type="match status" value="1"/>
</dbReference>
<reference evidence="4 6" key="2">
    <citation type="submission" date="2018-03" db="EMBL/GenBank/DDBJ databases">
        <authorList>
            <person name="Fogelqvist J."/>
        </authorList>
    </citation>
    <scope>NUCLEOTIDE SEQUENCE [LARGE SCALE GENOMIC DNA]</scope>
</reference>
<organism evidence="3 5">
    <name type="scientific">Plasmodiophora brassicae</name>
    <name type="common">Clubroot disease agent</name>
    <dbReference type="NCBI Taxonomy" id="37360"/>
    <lineage>
        <taxon>Eukaryota</taxon>
        <taxon>Sar</taxon>
        <taxon>Rhizaria</taxon>
        <taxon>Endomyxa</taxon>
        <taxon>Phytomyxea</taxon>
        <taxon>Plasmodiophorida</taxon>
        <taxon>Plasmodiophoridae</taxon>
        <taxon>Plasmodiophora</taxon>
    </lineage>
</organism>
<dbReference type="EMBL" id="CDSF01000098">
    <property type="protein sequence ID" value="CEP00177.1"/>
    <property type="molecule type" value="Genomic_DNA"/>
</dbReference>
<dbReference type="PANTHER" id="PTHR13383">
    <property type="entry name" value="RIBONUCLEASE H2 SUBUNIT B"/>
    <property type="match status" value="1"/>
</dbReference>
<dbReference type="Gene3D" id="1.10.20.120">
    <property type="match status" value="1"/>
</dbReference>
<dbReference type="PANTHER" id="PTHR13383:SF11">
    <property type="entry name" value="RIBONUCLEASE H2 SUBUNIT B"/>
    <property type="match status" value="1"/>
</dbReference>
<dbReference type="InterPro" id="IPR041195">
    <property type="entry name" value="Rnh202_N"/>
</dbReference>
<reference evidence="3 5" key="1">
    <citation type="submission" date="2015-02" db="EMBL/GenBank/DDBJ databases">
        <authorList>
            <person name="Chooi Y.-H."/>
        </authorList>
    </citation>
    <scope>NUCLEOTIDE SEQUENCE [LARGE SCALE GENOMIC DNA]</scope>
    <source>
        <strain evidence="3">E3</strain>
    </source>
</reference>
<dbReference type="Proteomes" id="UP000039324">
    <property type="component" value="Unassembled WGS sequence"/>
</dbReference>
<feature type="region of interest" description="Disordered" evidence="1">
    <location>
        <begin position="200"/>
        <end position="253"/>
    </location>
</feature>
<dbReference type="AlphaFoldDB" id="A0A0G4IY79"/>
<name>A0A0G4IY79_PLABS</name>
<dbReference type="GO" id="GO:0005654">
    <property type="term" value="C:nucleoplasm"/>
    <property type="evidence" value="ECO:0007669"/>
    <property type="project" value="TreeGrafter"/>
</dbReference>
<feature type="compositionally biased region" description="Low complexity" evidence="1">
    <location>
        <begin position="201"/>
        <end position="211"/>
    </location>
</feature>
<keyword evidence="5" id="KW-1185">Reference proteome</keyword>
<evidence type="ECO:0000313" key="5">
    <source>
        <dbReference type="Proteomes" id="UP000039324"/>
    </source>
</evidence>
<dbReference type="GO" id="GO:0032299">
    <property type="term" value="C:ribonuclease H2 complex"/>
    <property type="evidence" value="ECO:0007669"/>
    <property type="project" value="InterPro"/>
</dbReference>
<evidence type="ECO:0000259" key="2">
    <source>
        <dbReference type="Pfam" id="PF17745"/>
    </source>
</evidence>
<dbReference type="Pfam" id="PF17745">
    <property type="entry name" value="Ydr279_N"/>
    <property type="match status" value="1"/>
</dbReference>
<evidence type="ECO:0000313" key="3">
    <source>
        <dbReference type="EMBL" id="CEP00177.1"/>
    </source>
</evidence>
<dbReference type="CDD" id="cd09270">
    <property type="entry name" value="RNase_H2-B"/>
    <property type="match status" value="1"/>
</dbReference>